<gene>
    <name evidence="4" type="ORF">DH2020_030494</name>
</gene>
<keyword evidence="2" id="KW-0808">Transferase</keyword>
<evidence type="ECO:0000313" key="4">
    <source>
        <dbReference type="EMBL" id="KAK6135799.1"/>
    </source>
</evidence>
<keyword evidence="3" id="KW-0012">Acyltransferase</keyword>
<dbReference type="PANTHER" id="PTHR31623">
    <property type="entry name" value="F21J9.9"/>
    <property type="match status" value="1"/>
</dbReference>
<dbReference type="Proteomes" id="UP001318860">
    <property type="component" value="Unassembled WGS sequence"/>
</dbReference>
<evidence type="ECO:0008006" key="6">
    <source>
        <dbReference type="Google" id="ProtNLM"/>
    </source>
</evidence>
<name>A0ABR0VP96_REHGL</name>
<evidence type="ECO:0000256" key="2">
    <source>
        <dbReference type="ARBA" id="ARBA00022679"/>
    </source>
</evidence>
<dbReference type="Gene3D" id="3.30.559.10">
    <property type="entry name" value="Chloramphenicol acetyltransferase-like domain"/>
    <property type="match status" value="2"/>
</dbReference>
<sequence>MDVQIVSTEIIKPSVPTPHHLKNFKISFLDQTSASFYIPLTFFYNTKFNLENISQIHGNLKKSLSEALKVFYPLAGKVQDMFTIDCNDQGASYTEAKANFTLSQYLQNPHLNTLNKFLPRHPNILENGPDFQVSIQVTLLACGGLVIGACVFHRVVDIATMANFLRTWASFCRGDYREFNNFQDLSLGSSIFPQLTSLFGDYNMANYGNHYFSQGKNYSVTRRFVFNASAIAVLREKAKSDAVPNPSRIEALTGFICKRLMVAVQKNNEKPPSLLFISHAVNIRKRWDPPLPENAFGNFTWFAAAFYSLSESEMEVSDCVETMREALEGINGENLKELEPERAVKKLIESIGIIYENDEVRDYRFTSWCNMGFYEHLDFGWGLRPVWVAHMGDAAKGRTMHQFMFIEGKIGGEIELWMLFSEEEMAMLENDPEFIAFATPNPSISI</sequence>
<evidence type="ECO:0000313" key="5">
    <source>
        <dbReference type="Proteomes" id="UP001318860"/>
    </source>
</evidence>
<accession>A0ABR0VP96</accession>
<evidence type="ECO:0000256" key="3">
    <source>
        <dbReference type="ARBA" id="ARBA00023315"/>
    </source>
</evidence>
<dbReference type="InterPro" id="IPR023213">
    <property type="entry name" value="CAT-like_dom_sf"/>
</dbReference>
<comment type="similarity">
    <text evidence="1">Belongs to the plant acyltransferase family.</text>
</comment>
<reference evidence="4 5" key="1">
    <citation type="journal article" date="2021" name="Comput. Struct. Biotechnol. J.">
        <title>De novo genome assembly of the potent medicinal plant Rehmannia glutinosa using nanopore technology.</title>
        <authorList>
            <person name="Ma L."/>
            <person name="Dong C."/>
            <person name="Song C."/>
            <person name="Wang X."/>
            <person name="Zheng X."/>
            <person name="Niu Y."/>
            <person name="Chen S."/>
            <person name="Feng W."/>
        </authorList>
    </citation>
    <scope>NUCLEOTIDE SEQUENCE [LARGE SCALE GENOMIC DNA]</scope>
    <source>
        <strain evidence="4">DH-2019</strain>
    </source>
</reference>
<proteinExistence type="inferred from homology"/>
<comment type="caution">
    <text evidence="4">The sequence shown here is derived from an EMBL/GenBank/DDBJ whole genome shotgun (WGS) entry which is preliminary data.</text>
</comment>
<evidence type="ECO:0000256" key="1">
    <source>
        <dbReference type="ARBA" id="ARBA00009861"/>
    </source>
</evidence>
<dbReference type="EMBL" id="JABTTQ020001067">
    <property type="protein sequence ID" value="KAK6135799.1"/>
    <property type="molecule type" value="Genomic_DNA"/>
</dbReference>
<keyword evidence="5" id="KW-1185">Reference proteome</keyword>
<organism evidence="4 5">
    <name type="scientific">Rehmannia glutinosa</name>
    <name type="common">Chinese foxglove</name>
    <dbReference type="NCBI Taxonomy" id="99300"/>
    <lineage>
        <taxon>Eukaryota</taxon>
        <taxon>Viridiplantae</taxon>
        <taxon>Streptophyta</taxon>
        <taxon>Embryophyta</taxon>
        <taxon>Tracheophyta</taxon>
        <taxon>Spermatophyta</taxon>
        <taxon>Magnoliopsida</taxon>
        <taxon>eudicotyledons</taxon>
        <taxon>Gunneridae</taxon>
        <taxon>Pentapetalae</taxon>
        <taxon>asterids</taxon>
        <taxon>lamiids</taxon>
        <taxon>Lamiales</taxon>
        <taxon>Orobanchaceae</taxon>
        <taxon>Rehmannieae</taxon>
        <taxon>Rehmannia</taxon>
    </lineage>
</organism>
<protein>
    <recommendedName>
        <fullName evidence="6">Vinorine synthase-like protein</fullName>
    </recommendedName>
</protein>
<dbReference type="Pfam" id="PF02458">
    <property type="entry name" value="Transferase"/>
    <property type="match status" value="1"/>
</dbReference>
<dbReference type="PANTHER" id="PTHR31623:SF105">
    <property type="entry name" value="VINORINE SYNTHASE-LIKE"/>
    <property type="match status" value="1"/>
</dbReference>